<feature type="domain" description="ABC transmembrane type-2" evidence="9">
    <location>
        <begin position="152"/>
        <end position="377"/>
    </location>
</feature>
<feature type="transmembrane region" description="Helical" evidence="8">
    <location>
        <begin position="265"/>
        <end position="289"/>
    </location>
</feature>
<dbReference type="Proteomes" id="UP001252186">
    <property type="component" value="Unassembled WGS sequence"/>
</dbReference>
<dbReference type="PANTHER" id="PTHR30294">
    <property type="entry name" value="MEMBRANE COMPONENT OF ABC TRANSPORTER YHHJ-RELATED"/>
    <property type="match status" value="1"/>
</dbReference>
<organism evidence="10 11">
    <name type="scientific">Urechidicola vernalis</name>
    <dbReference type="NCBI Taxonomy" id="3075600"/>
    <lineage>
        <taxon>Bacteria</taxon>
        <taxon>Pseudomonadati</taxon>
        <taxon>Bacteroidota</taxon>
        <taxon>Flavobacteriia</taxon>
        <taxon>Flavobacteriales</taxon>
        <taxon>Flavobacteriaceae</taxon>
        <taxon>Urechidicola</taxon>
    </lineage>
</organism>
<dbReference type="EMBL" id="JAVRHV010000008">
    <property type="protein sequence ID" value="MDT0554221.1"/>
    <property type="molecule type" value="Genomic_DNA"/>
</dbReference>
<feature type="transmembrane region" description="Helical" evidence="8">
    <location>
        <begin position="20"/>
        <end position="40"/>
    </location>
</feature>
<gene>
    <name evidence="10" type="ORF">RM519_13250</name>
</gene>
<evidence type="ECO:0000256" key="5">
    <source>
        <dbReference type="ARBA" id="ARBA00022692"/>
    </source>
</evidence>
<accession>A0ABU2Y7Q8</accession>
<comment type="similarity">
    <text evidence="2">Belongs to the ABC-2 integral membrane protein family.</text>
</comment>
<dbReference type="Gene3D" id="3.40.1710.10">
    <property type="entry name" value="abc type-2 transporter like domain"/>
    <property type="match status" value="1"/>
</dbReference>
<evidence type="ECO:0000313" key="11">
    <source>
        <dbReference type="Proteomes" id="UP001252186"/>
    </source>
</evidence>
<evidence type="ECO:0000313" key="10">
    <source>
        <dbReference type="EMBL" id="MDT0554221.1"/>
    </source>
</evidence>
<evidence type="ECO:0000256" key="4">
    <source>
        <dbReference type="ARBA" id="ARBA00022475"/>
    </source>
</evidence>
<evidence type="ECO:0000259" key="9">
    <source>
        <dbReference type="PROSITE" id="PS51012"/>
    </source>
</evidence>
<dbReference type="RefSeq" id="WP_311594302.1">
    <property type="nucleotide sequence ID" value="NZ_JAVRHV010000008.1"/>
</dbReference>
<feature type="transmembrane region" description="Helical" evidence="8">
    <location>
        <begin position="356"/>
        <end position="374"/>
    </location>
</feature>
<keyword evidence="6 8" id="KW-1133">Transmembrane helix</keyword>
<evidence type="ECO:0000256" key="1">
    <source>
        <dbReference type="ARBA" id="ARBA00004651"/>
    </source>
</evidence>
<protein>
    <submittedName>
        <fullName evidence="10">ABC transporter permease</fullName>
    </submittedName>
</protein>
<keyword evidence="4" id="KW-1003">Cell membrane</keyword>
<evidence type="ECO:0000256" key="8">
    <source>
        <dbReference type="SAM" id="Phobius"/>
    </source>
</evidence>
<dbReference type="InterPro" id="IPR047817">
    <property type="entry name" value="ABC2_TM_bact-type"/>
</dbReference>
<evidence type="ECO:0000256" key="7">
    <source>
        <dbReference type="ARBA" id="ARBA00023136"/>
    </source>
</evidence>
<comment type="caution">
    <text evidence="10">The sequence shown here is derived from an EMBL/GenBank/DDBJ whole genome shotgun (WGS) entry which is preliminary data.</text>
</comment>
<proteinExistence type="inferred from homology"/>
<sequence>MKNWFYLLKREFKLFASNSVILAIFIGAPLLYGLLLGAVYKKGKVNHLPVLVIDLDATPMSNTIIEMIDDNEVIDGVIAYNQENLKSQIINNDYAAIITIPDRFEAQILQKRHPEIQVEINTANILTANYSAKAIQIILGTLNAGMEIEGIKKQGIPEVTAKEQYEMFGVNYARFFNSSANYMTFLWPGVLGTIIQQVFMLALALSFAREFEERTFHTEFMPKAKNLWNAMLLKSLPFWIMGVGIIFLLRMMFPLFQVPLEVDGFAMLSLLAIFVISVTFLGILFSIAIPNQLKATEFLMVIATPSFILSGFTWPLSQMPSFIVALADIIPLTHFLKALRKVMLYQAEISDIQSEINGLIILSVIFILLSYGLLKLKRYRFKKKSKLTA</sequence>
<feature type="transmembrane region" description="Helical" evidence="8">
    <location>
        <begin position="295"/>
        <end position="312"/>
    </location>
</feature>
<comment type="subcellular location">
    <subcellularLocation>
        <location evidence="1">Cell membrane</location>
        <topology evidence="1">Multi-pass membrane protein</topology>
    </subcellularLocation>
</comment>
<dbReference type="PROSITE" id="PS51012">
    <property type="entry name" value="ABC_TM2"/>
    <property type="match status" value="1"/>
</dbReference>
<name>A0ABU2Y7Q8_9FLAO</name>
<evidence type="ECO:0000256" key="2">
    <source>
        <dbReference type="ARBA" id="ARBA00007783"/>
    </source>
</evidence>
<keyword evidence="7 8" id="KW-0472">Membrane</keyword>
<evidence type="ECO:0000256" key="3">
    <source>
        <dbReference type="ARBA" id="ARBA00022448"/>
    </source>
</evidence>
<keyword evidence="11" id="KW-1185">Reference proteome</keyword>
<reference evidence="10 11" key="1">
    <citation type="submission" date="2023-09" db="EMBL/GenBank/DDBJ databases">
        <authorList>
            <person name="Rey-Velasco X."/>
        </authorList>
    </citation>
    <scope>NUCLEOTIDE SEQUENCE [LARGE SCALE GENOMIC DNA]</scope>
    <source>
        <strain evidence="10 11">P050</strain>
    </source>
</reference>
<dbReference type="Pfam" id="PF12698">
    <property type="entry name" value="ABC2_membrane_3"/>
    <property type="match status" value="1"/>
</dbReference>
<evidence type="ECO:0000256" key="6">
    <source>
        <dbReference type="ARBA" id="ARBA00022989"/>
    </source>
</evidence>
<dbReference type="InterPro" id="IPR013525">
    <property type="entry name" value="ABC2_TM"/>
</dbReference>
<dbReference type="InterPro" id="IPR051449">
    <property type="entry name" value="ABC-2_transporter_component"/>
</dbReference>
<feature type="transmembrane region" description="Helical" evidence="8">
    <location>
        <begin position="227"/>
        <end position="253"/>
    </location>
</feature>
<feature type="transmembrane region" description="Helical" evidence="8">
    <location>
        <begin position="184"/>
        <end position="207"/>
    </location>
</feature>
<keyword evidence="5 8" id="KW-0812">Transmembrane</keyword>
<dbReference type="PANTHER" id="PTHR30294:SF46">
    <property type="entry name" value="ABC TRANSPORTER PERMEASE"/>
    <property type="match status" value="1"/>
</dbReference>
<keyword evidence="3" id="KW-0813">Transport</keyword>